<protein>
    <submittedName>
        <fullName evidence="1">Uncharacterized protein</fullName>
    </submittedName>
</protein>
<dbReference type="EMBL" id="WSZM01000043">
    <property type="protein sequence ID" value="KAF4045528.1"/>
    <property type="molecule type" value="Genomic_DNA"/>
</dbReference>
<accession>A0A833WLV0</accession>
<evidence type="ECO:0000313" key="2">
    <source>
        <dbReference type="Proteomes" id="UP000602510"/>
    </source>
</evidence>
<reference evidence="1" key="1">
    <citation type="submission" date="2020-04" db="EMBL/GenBank/DDBJ databases">
        <title>Hybrid Assembly of Korean Phytophthora infestans isolates.</title>
        <authorList>
            <person name="Prokchorchik M."/>
            <person name="Lee Y."/>
            <person name="Seo J."/>
            <person name="Cho J.-H."/>
            <person name="Park Y.-E."/>
            <person name="Jang D.-C."/>
            <person name="Im J.-S."/>
            <person name="Choi J.-G."/>
            <person name="Park H.-J."/>
            <person name="Lee G.-B."/>
            <person name="Lee Y.-G."/>
            <person name="Hong S.-Y."/>
            <person name="Cho K."/>
            <person name="Sohn K.H."/>
        </authorList>
    </citation>
    <scope>NUCLEOTIDE SEQUENCE</scope>
    <source>
        <strain evidence="1">KR_1_A1</strain>
    </source>
</reference>
<dbReference type="Proteomes" id="UP000602510">
    <property type="component" value="Unassembled WGS sequence"/>
</dbReference>
<evidence type="ECO:0000313" key="1">
    <source>
        <dbReference type="EMBL" id="KAF4045528.1"/>
    </source>
</evidence>
<gene>
    <name evidence="1" type="ORF">GN244_ATG01974</name>
</gene>
<name>A0A833WLV0_PHYIN</name>
<comment type="caution">
    <text evidence="1">The sequence shown here is derived from an EMBL/GenBank/DDBJ whole genome shotgun (WGS) entry which is preliminary data.</text>
</comment>
<proteinExistence type="predicted"/>
<dbReference type="AlphaFoldDB" id="A0A833WLV0"/>
<organism evidence="1 2">
    <name type="scientific">Phytophthora infestans</name>
    <name type="common">Potato late blight agent</name>
    <name type="synonym">Botrytis infestans</name>
    <dbReference type="NCBI Taxonomy" id="4787"/>
    <lineage>
        <taxon>Eukaryota</taxon>
        <taxon>Sar</taxon>
        <taxon>Stramenopiles</taxon>
        <taxon>Oomycota</taxon>
        <taxon>Peronosporomycetes</taxon>
        <taxon>Peronosporales</taxon>
        <taxon>Peronosporaceae</taxon>
        <taxon>Phytophthora</taxon>
    </lineage>
</organism>
<sequence>MKWYCNDEKRIMLFSCRYGGQQDRYAAKVRIVKAAKVTTNTCRRVELAVAVSEGTVGLLMPARRVEPHLLPAPTLTTVGGGRVAVPVMNLVGSRVRLPTRELLGTWAPTTYGMEILEMTGSLSRDRVKQWL</sequence>
<keyword evidence="2" id="KW-1185">Reference proteome</keyword>